<dbReference type="Proteomes" id="UP000002301">
    <property type="component" value="Plasmid pOANT01"/>
</dbReference>
<dbReference type="KEGG" id="oan:Oant_4525"/>
<keyword evidence="2" id="KW-0378">Hydrolase</keyword>
<dbReference type="Gene3D" id="1.10.30.50">
    <property type="match status" value="1"/>
</dbReference>
<keyword evidence="2" id="KW-0540">Nuclease</keyword>
<dbReference type="AlphaFoldDB" id="A6X7K8"/>
<gene>
    <name evidence="2" type="ordered locus">Oant_4525</name>
</gene>
<sequence>MNIGFESIVPTPTYAKGVSLASFAGLNWDSRAGIVTAFKLSLKSELRRSQHALCCYCRRPLGDPRDTDLEHIIEKAAHPAFTFEIRNLALSCSTCNSQKARTYKLLCEKIKKRSKKISGDGVKVNRSPVLSSNLPPVAISSAADFRWVHPHLDIFSNHIVLKKGYIFQRRTLKGYRTIQGLQLNALTRVEHRAAVEKLLTRKGPLSMAFGAFAQMHYHNPNQVFSILADVLRTKISTAYEAIP</sequence>
<keyword evidence="3" id="KW-1185">Reference proteome</keyword>
<evidence type="ECO:0000313" key="3">
    <source>
        <dbReference type="Proteomes" id="UP000002301"/>
    </source>
</evidence>
<keyword evidence="2" id="KW-0255">Endonuclease</keyword>
<protein>
    <submittedName>
        <fullName evidence="2">HNH endonuclease</fullName>
    </submittedName>
</protein>
<dbReference type="CDD" id="cd00085">
    <property type="entry name" value="HNHc"/>
    <property type="match status" value="1"/>
</dbReference>
<organism evidence="2 3">
    <name type="scientific">Brucella anthropi (strain ATCC 49188 / DSM 6882 / CCUG 24695 / JCM 21032 / LMG 3331 / NBRC 15819 / NCTC 12168 / Alc 37)</name>
    <name type="common">Ochrobactrum anthropi</name>
    <dbReference type="NCBI Taxonomy" id="439375"/>
    <lineage>
        <taxon>Bacteria</taxon>
        <taxon>Pseudomonadati</taxon>
        <taxon>Pseudomonadota</taxon>
        <taxon>Alphaproteobacteria</taxon>
        <taxon>Hyphomicrobiales</taxon>
        <taxon>Brucellaceae</taxon>
        <taxon>Brucella/Ochrobactrum group</taxon>
        <taxon>Brucella</taxon>
    </lineage>
</organism>
<proteinExistence type="predicted"/>
<dbReference type="GO" id="GO:0003676">
    <property type="term" value="F:nucleic acid binding"/>
    <property type="evidence" value="ECO:0007669"/>
    <property type="project" value="InterPro"/>
</dbReference>
<dbReference type="EMBL" id="CP000760">
    <property type="protein sequence ID" value="ABS17212.1"/>
    <property type="molecule type" value="Genomic_DNA"/>
</dbReference>
<dbReference type="InterPro" id="IPR003615">
    <property type="entry name" value="HNH_nuc"/>
</dbReference>
<evidence type="ECO:0000259" key="1">
    <source>
        <dbReference type="SMART" id="SM00507"/>
    </source>
</evidence>
<dbReference type="GO" id="GO:0008270">
    <property type="term" value="F:zinc ion binding"/>
    <property type="evidence" value="ECO:0007669"/>
    <property type="project" value="InterPro"/>
</dbReference>
<feature type="domain" description="HNH nuclease" evidence="1">
    <location>
        <begin position="41"/>
        <end position="97"/>
    </location>
</feature>
<evidence type="ECO:0000313" key="2">
    <source>
        <dbReference type="EMBL" id="ABS17212.1"/>
    </source>
</evidence>
<geneLocation type="plasmid" evidence="2 3">
    <name>pOANT01</name>
</geneLocation>
<dbReference type="RefSeq" id="WP_011982886.1">
    <property type="nucleotide sequence ID" value="NC_009669.1"/>
</dbReference>
<reference evidence="2 3" key="1">
    <citation type="journal article" date="2011" name="J. Bacteriol.">
        <title>Genome of Ochrobactrum anthropi ATCC 49188 T, a versatile opportunistic pathogen and symbiont of several eukaryotic hosts.</title>
        <authorList>
            <person name="Chain P.S."/>
            <person name="Lang D.M."/>
            <person name="Comerci D.J."/>
            <person name="Malfatti S.A."/>
            <person name="Vergez L.M."/>
            <person name="Shin M."/>
            <person name="Ugalde R.A."/>
            <person name="Garcia E."/>
            <person name="Tolmasky M.E."/>
        </authorList>
    </citation>
    <scope>NUCLEOTIDE SEQUENCE [LARGE SCALE GENOMIC DNA]</scope>
    <source>
        <strain evidence="3">ATCC 49188 / DSM 6882 / CCUG 24695 / JCM 21032 / LMG 3331 / NBRC 15819 / NCTC 12168 / Alc 37</strain>
    </source>
</reference>
<name>A6X7K8_BRUA4</name>
<dbReference type="SMART" id="SM00507">
    <property type="entry name" value="HNHc"/>
    <property type="match status" value="1"/>
</dbReference>
<accession>A6X7K8</accession>
<dbReference type="GO" id="GO:0004519">
    <property type="term" value="F:endonuclease activity"/>
    <property type="evidence" value="ECO:0007669"/>
    <property type="project" value="UniProtKB-KW"/>
</dbReference>
<dbReference type="InterPro" id="IPR002711">
    <property type="entry name" value="HNH"/>
</dbReference>
<keyword evidence="2" id="KW-0614">Plasmid</keyword>
<dbReference type="Pfam" id="PF01844">
    <property type="entry name" value="HNH"/>
    <property type="match status" value="1"/>
</dbReference>
<dbReference type="HOGENOM" id="CLU_1141669_0_0_5"/>